<comment type="similarity">
    <text evidence="1">Belongs to the LysR transcriptional regulatory family.</text>
</comment>
<dbReference type="GO" id="GO:0003700">
    <property type="term" value="F:DNA-binding transcription factor activity"/>
    <property type="evidence" value="ECO:0007669"/>
    <property type="project" value="InterPro"/>
</dbReference>
<evidence type="ECO:0000259" key="5">
    <source>
        <dbReference type="PROSITE" id="PS50931"/>
    </source>
</evidence>
<dbReference type="SUPFAM" id="SSF46785">
    <property type="entry name" value="Winged helix' DNA-binding domain"/>
    <property type="match status" value="1"/>
</dbReference>
<dbReference type="PANTHER" id="PTHR30419">
    <property type="entry name" value="HTH-TYPE TRANSCRIPTIONAL REGULATOR YBHD"/>
    <property type="match status" value="1"/>
</dbReference>
<dbReference type="AlphaFoldDB" id="A0A1K1YI51"/>
<keyword evidence="7" id="KW-1185">Reference proteome</keyword>
<dbReference type="SUPFAM" id="SSF53850">
    <property type="entry name" value="Periplasmic binding protein-like II"/>
    <property type="match status" value="1"/>
</dbReference>
<dbReference type="Proteomes" id="UP000182350">
    <property type="component" value="Unassembled WGS sequence"/>
</dbReference>
<dbReference type="GO" id="GO:0005829">
    <property type="term" value="C:cytosol"/>
    <property type="evidence" value="ECO:0007669"/>
    <property type="project" value="TreeGrafter"/>
</dbReference>
<dbReference type="CDD" id="cd05466">
    <property type="entry name" value="PBP2_LTTR_substrate"/>
    <property type="match status" value="1"/>
</dbReference>
<dbReference type="PANTHER" id="PTHR30419:SF8">
    <property type="entry name" value="NITROGEN ASSIMILATION TRANSCRIPTIONAL ACTIVATOR-RELATED"/>
    <property type="match status" value="1"/>
</dbReference>
<sequence>MDIRPLRYLVTVADLGSFTLAAERLGVAQPAVSMSIRNLEKQLGLSLLDRGEKRVKPTAEGALLLVHARRILDEVEAAELALNEARGLTKGEVRIGIPSMLGSYYFPPILMAFKHRHQNLNLAVFEDGTRSIQKKIREGTLDVGVIVADRVPADLEAVPFLKEEMVVCVPVDHRFAEMDCVDFEDFFEEELVLFKEGYFHREFIDRVCEKSGLTPKVAFESNLIPLTKSIVRQGFGITVFLNMVLKDEPDLVAVPFRERVFLNMSIAWKKGAYQSIADRAFVDFLLEHAEVAADK</sequence>
<dbReference type="InterPro" id="IPR036388">
    <property type="entry name" value="WH-like_DNA-bd_sf"/>
</dbReference>
<organism evidence="6 7">
    <name type="scientific">Marinospirillum alkaliphilum DSM 21637</name>
    <dbReference type="NCBI Taxonomy" id="1122209"/>
    <lineage>
        <taxon>Bacteria</taxon>
        <taxon>Pseudomonadati</taxon>
        <taxon>Pseudomonadota</taxon>
        <taxon>Gammaproteobacteria</taxon>
        <taxon>Oceanospirillales</taxon>
        <taxon>Oceanospirillaceae</taxon>
        <taxon>Marinospirillum</taxon>
    </lineage>
</organism>
<dbReference type="Pfam" id="PF03466">
    <property type="entry name" value="LysR_substrate"/>
    <property type="match status" value="1"/>
</dbReference>
<dbReference type="InterPro" id="IPR005119">
    <property type="entry name" value="LysR_subst-bd"/>
</dbReference>
<evidence type="ECO:0000256" key="1">
    <source>
        <dbReference type="ARBA" id="ARBA00009437"/>
    </source>
</evidence>
<name>A0A1K1YI51_9GAMM</name>
<gene>
    <name evidence="6" type="ORF">SAMN02745752_02236</name>
</gene>
<dbReference type="EMBL" id="FPJW01000008">
    <property type="protein sequence ID" value="SFX61085.1"/>
    <property type="molecule type" value="Genomic_DNA"/>
</dbReference>
<dbReference type="STRING" id="1122209.SAMN02745752_02236"/>
<dbReference type="OrthoDB" id="646694at2"/>
<dbReference type="InterPro" id="IPR000847">
    <property type="entry name" value="LysR_HTH_N"/>
</dbReference>
<dbReference type="Pfam" id="PF00126">
    <property type="entry name" value="HTH_1"/>
    <property type="match status" value="1"/>
</dbReference>
<dbReference type="InterPro" id="IPR050950">
    <property type="entry name" value="HTH-type_LysR_regulators"/>
</dbReference>
<evidence type="ECO:0000256" key="4">
    <source>
        <dbReference type="ARBA" id="ARBA00023163"/>
    </source>
</evidence>
<dbReference type="InterPro" id="IPR036390">
    <property type="entry name" value="WH_DNA-bd_sf"/>
</dbReference>
<evidence type="ECO:0000313" key="6">
    <source>
        <dbReference type="EMBL" id="SFX61085.1"/>
    </source>
</evidence>
<dbReference type="Gene3D" id="1.10.10.10">
    <property type="entry name" value="Winged helix-like DNA-binding domain superfamily/Winged helix DNA-binding domain"/>
    <property type="match status" value="1"/>
</dbReference>
<evidence type="ECO:0000313" key="7">
    <source>
        <dbReference type="Proteomes" id="UP000182350"/>
    </source>
</evidence>
<dbReference type="Gene3D" id="3.40.190.290">
    <property type="match status" value="1"/>
</dbReference>
<evidence type="ECO:0000256" key="3">
    <source>
        <dbReference type="ARBA" id="ARBA00023125"/>
    </source>
</evidence>
<keyword evidence="4" id="KW-0804">Transcription</keyword>
<feature type="domain" description="HTH lysR-type" evidence="5">
    <location>
        <begin position="1"/>
        <end position="58"/>
    </location>
</feature>
<reference evidence="6 7" key="1">
    <citation type="submission" date="2016-11" db="EMBL/GenBank/DDBJ databases">
        <authorList>
            <person name="Jaros S."/>
            <person name="Januszkiewicz K."/>
            <person name="Wedrychowicz H."/>
        </authorList>
    </citation>
    <scope>NUCLEOTIDE SEQUENCE [LARGE SCALE GENOMIC DNA]</scope>
    <source>
        <strain evidence="6 7">DSM 21637</strain>
    </source>
</reference>
<keyword evidence="3" id="KW-0238">DNA-binding</keyword>
<dbReference type="FunFam" id="1.10.10.10:FF:000001">
    <property type="entry name" value="LysR family transcriptional regulator"/>
    <property type="match status" value="1"/>
</dbReference>
<evidence type="ECO:0000256" key="2">
    <source>
        <dbReference type="ARBA" id="ARBA00023015"/>
    </source>
</evidence>
<dbReference type="RefSeq" id="WP_072326541.1">
    <property type="nucleotide sequence ID" value="NZ_FPJW01000008.1"/>
</dbReference>
<dbReference type="GO" id="GO:0003677">
    <property type="term" value="F:DNA binding"/>
    <property type="evidence" value="ECO:0007669"/>
    <property type="project" value="UniProtKB-KW"/>
</dbReference>
<proteinExistence type="inferred from homology"/>
<keyword evidence="2" id="KW-0805">Transcription regulation</keyword>
<dbReference type="PRINTS" id="PR00039">
    <property type="entry name" value="HTHLYSR"/>
</dbReference>
<dbReference type="PROSITE" id="PS50931">
    <property type="entry name" value="HTH_LYSR"/>
    <property type="match status" value="1"/>
</dbReference>
<accession>A0A1K1YI51</accession>
<protein>
    <submittedName>
        <fullName evidence="6">Transcriptional regulator</fullName>
    </submittedName>
</protein>